<sequence length="101" mass="10780">MVLPVKNKFNRCTHIGPQRSHGQGMTEYIVILALVVVAAIGVYSYFGKTVRHQVAGVAQEISGQSASQQLQSAGESANAAVNRANPEYNLSNYDNATNSGN</sequence>
<protein>
    <submittedName>
        <fullName evidence="3">Pilus assembly protein</fullName>
    </submittedName>
</protein>
<keyword evidence="2" id="KW-1133">Transmembrane helix</keyword>
<dbReference type="AlphaFoldDB" id="A0A432WEQ8"/>
<evidence type="ECO:0000313" key="3">
    <source>
        <dbReference type="EMBL" id="RUO31345.1"/>
    </source>
</evidence>
<keyword evidence="2" id="KW-0812">Transmembrane</keyword>
<organism evidence="3 4">
    <name type="scientific">Aliidiomarina sanyensis</name>
    <dbReference type="NCBI Taxonomy" id="1249555"/>
    <lineage>
        <taxon>Bacteria</taxon>
        <taxon>Pseudomonadati</taxon>
        <taxon>Pseudomonadota</taxon>
        <taxon>Gammaproteobacteria</taxon>
        <taxon>Alteromonadales</taxon>
        <taxon>Idiomarinaceae</taxon>
        <taxon>Aliidiomarina</taxon>
    </lineage>
</organism>
<feature type="transmembrane region" description="Helical" evidence="2">
    <location>
        <begin position="28"/>
        <end position="46"/>
    </location>
</feature>
<name>A0A432WEQ8_9GAMM</name>
<keyword evidence="2" id="KW-0472">Membrane</keyword>
<evidence type="ECO:0000256" key="2">
    <source>
        <dbReference type="SAM" id="Phobius"/>
    </source>
</evidence>
<feature type="region of interest" description="Disordered" evidence="1">
    <location>
        <begin position="72"/>
        <end position="101"/>
    </location>
</feature>
<proteinExistence type="predicted"/>
<keyword evidence="4" id="KW-1185">Reference proteome</keyword>
<evidence type="ECO:0000313" key="4">
    <source>
        <dbReference type="Proteomes" id="UP000288405"/>
    </source>
</evidence>
<feature type="compositionally biased region" description="Polar residues" evidence="1">
    <location>
        <begin position="88"/>
        <end position="101"/>
    </location>
</feature>
<comment type="caution">
    <text evidence="3">The sequence shown here is derived from an EMBL/GenBank/DDBJ whole genome shotgun (WGS) entry which is preliminary data.</text>
</comment>
<dbReference type="Proteomes" id="UP000288405">
    <property type="component" value="Unassembled WGS sequence"/>
</dbReference>
<gene>
    <name evidence="3" type="ORF">CWE11_08340</name>
</gene>
<reference evidence="3 4" key="1">
    <citation type="journal article" date="2011" name="Front. Microbiol.">
        <title>Genomic signatures of strain selection and enhancement in Bacillus atrophaeus var. globigii, a historical biowarfare simulant.</title>
        <authorList>
            <person name="Gibbons H.S."/>
            <person name="Broomall S.M."/>
            <person name="McNew L.A."/>
            <person name="Daligault H."/>
            <person name="Chapman C."/>
            <person name="Bruce D."/>
            <person name="Karavis M."/>
            <person name="Krepps M."/>
            <person name="McGregor P.A."/>
            <person name="Hong C."/>
            <person name="Park K.H."/>
            <person name="Akmal A."/>
            <person name="Feldman A."/>
            <person name="Lin J.S."/>
            <person name="Chang W.E."/>
            <person name="Higgs B.W."/>
            <person name="Demirev P."/>
            <person name="Lindquist J."/>
            <person name="Liem A."/>
            <person name="Fochler E."/>
            <person name="Read T.D."/>
            <person name="Tapia R."/>
            <person name="Johnson S."/>
            <person name="Bishop-Lilly K.A."/>
            <person name="Detter C."/>
            <person name="Han C."/>
            <person name="Sozhamannan S."/>
            <person name="Rosenzweig C.N."/>
            <person name="Skowronski E.W."/>
        </authorList>
    </citation>
    <scope>NUCLEOTIDE SEQUENCE [LARGE SCALE GENOMIC DNA]</scope>
    <source>
        <strain evidence="3 4">GYP-17</strain>
    </source>
</reference>
<dbReference type="EMBL" id="PIPM01000008">
    <property type="protein sequence ID" value="RUO31345.1"/>
    <property type="molecule type" value="Genomic_DNA"/>
</dbReference>
<accession>A0A432WEQ8</accession>
<evidence type="ECO:0000256" key="1">
    <source>
        <dbReference type="SAM" id="MobiDB-lite"/>
    </source>
</evidence>